<evidence type="ECO:0000256" key="13">
    <source>
        <dbReference type="ARBA" id="ARBA00023075"/>
    </source>
</evidence>
<evidence type="ECO:0000256" key="2">
    <source>
        <dbReference type="ARBA" id="ARBA00007012"/>
    </source>
</evidence>
<feature type="transmembrane region" description="Helical" evidence="17">
    <location>
        <begin position="57"/>
        <end position="76"/>
    </location>
</feature>
<accession>G3JW04</accession>
<reference evidence="20" key="1">
    <citation type="journal article" date="2011" name="Zootaxa">
        <title>Phylogeny, taxonomy, and zoogeography of the genus Gekko Laurenti, 1768 with the revalidation of G. reevesii Gray, 1831 (Sauria: Gekkonidae).</title>
        <authorList>
            <person name="Rosler H."/>
            <person name="Bauer A.M."/>
            <person name="Heinicke M.P."/>
            <person name="Greenbaum E."/>
            <person name="Jackman T."/>
            <person name="Nguyen T.Q."/>
            <person name="Ziegler T."/>
        </authorList>
    </citation>
    <scope>NUCLEOTIDE SEQUENCE</scope>
</reference>
<organism evidence="20">
    <name type="scientific">Gekko vittatus</name>
    <name type="common">white-lined gecko</name>
    <dbReference type="NCBI Taxonomy" id="278186"/>
    <lineage>
        <taxon>Eukaryota</taxon>
        <taxon>Metazoa</taxon>
        <taxon>Chordata</taxon>
        <taxon>Craniata</taxon>
        <taxon>Vertebrata</taxon>
        <taxon>Euteleostomi</taxon>
        <taxon>Lepidosauria</taxon>
        <taxon>Squamata</taxon>
        <taxon>Bifurcata</taxon>
        <taxon>Gekkota</taxon>
        <taxon>Gekkonidae</taxon>
        <taxon>Gekkoninae</taxon>
        <taxon>Gekko</taxon>
    </lineage>
</organism>
<dbReference type="InterPro" id="IPR003917">
    <property type="entry name" value="NADH_UbQ_OxRdtase_chain2"/>
</dbReference>
<dbReference type="PRINTS" id="PR01436">
    <property type="entry name" value="NADHDHGNASE2"/>
</dbReference>
<evidence type="ECO:0000313" key="20">
    <source>
        <dbReference type="EMBL" id="AEO50784.1"/>
    </source>
</evidence>
<feature type="transmembrane region" description="Helical" evidence="17">
    <location>
        <begin position="242"/>
        <end position="265"/>
    </location>
</feature>
<evidence type="ECO:0000256" key="12">
    <source>
        <dbReference type="ARBA" id="ARBA00023027"/>
    </source>
</evidence>
<keyword evidence="12 17" id="KW-0520">NAD</keyword>
<feature type="transmembrane region" description="Helical" evidence="17">
    <location>
        <begin position="271"/>
        <end position="293"/>
    </location>
</feature>
<keyword evidence="14 17" id="KW-0496">Mitochondrion</keyword>
<dbReference type="InterPro" id="IPR050175">
    <property type="entry name" value="Complex_I_Subunit_2"/>
</dbReference>
<evidence type="ECO:0000256" key="11">
    <source>
        <dbReference type="ARBA" id="ARBA00022989"/>
    </source>
</evidence>
<feature type="transmembrane region" description="Helical" evidence="17">
    <location>
        <begin position="26"/>
        <end position="45"/>
    </location>
</feature>
<comment type="function">
    <text evidence="17">Core subunit of the mitochondrial membrane respiratory chain NADH dehydrogenase (Complex I) which catalyzes electron transfer from NADH through the respiratory chain, using ubiquinone as an electron acceptor. Essential for the catalytic activity and assembly of complex I.</text>
</comment>
<protein>
    <recommendedName>
        <fullName evidence="4 17">NADH-ubiquinone oxidoreductase chain 2</fullName>
        <ecNumber evidence="3 17">7.1.1.2</ecNumber>
    </recommendedName>
</protein>
<keyword evidence="7 17" id="KW-0812">Transmembrane</keyword>
<evidence type="ECO:0000256" key="9">
    <source>
        <dbReference type="ARBA" id="ARBA00022967"/>
    </source>
</evidence>
<dbReference type="GO" id="GO:0005743">
    <property type="term" value="C:mitochondrial inner membrane"/>
    <property type="evidence" value="ECO:0007669"/>
    <property type="project" value="UniProtKB-SubCell"/>
</dbReference>
<evidence type="ECO:0000256" key="4">
    <source>
        <dbReference type="ARBA" id="ARBA00021008"/>
    </source>
</evidence>
<dbReference type="AlphaFoldDB" id="G3JW04"/>
<evidence type="ECO:0000256" key="5">
    <source>
        <dbReference type="ARBA" id="ARBA00022448"/>
    </source>
</evidence>
<keyword evidence="5" id="KW-0813">Transport</keyword>
<keyword evidence="13 17" id="KW-0830">Ubiquinone</keyword>
<feature type="transmembrane region" description="Helical" evidence="17">
    <location>
        <begin position="323"/>
        <end position="341"/>
    </location>
</feature>
<comment type="similarity">
    <text evidence="2 17">Belongs to the complex I subunit 2 family.</text>
</comment>
<feature type="domain" description="NADH dehydrogenase subunit 2 C-terminal" evidence="19">
    <location>
        <begin position="289"/>
        <end position="341"/>
    </location>
</feature>
<feature type="domain" description="NADH:quinone oxidoreductase/Mrp antiporter transmembrane" evidence="18">
    <location>
        <begin position="23"/>
        <end position="283"/>
    </location>
</feature>
<evidence type="ECO:0000259" key="18">
    <source>
        <dbReference type="Pfam" id="PF00361"/>
    </source>
</evidence>
<keyword evidence="15 17" id="KW-0472">Membrane</keyword>
<evidence type="ECO:0000256" key="8">
    <source>
        <dbReference type="ARBA" id="ARBA00022792"/>
    </source>
</evidence>
<comment type="catalytic activity">
    <reaction evidence="16 17">
        <text>a ubiquinone + NADH + 5 H(+)(in) = a ubiquinol + NAD(+) + 4 H(+)(out)</text>
        <dbReference type="Rhea" id="RHEA:29091"/>
        <dbReference type="Rhea" id="RHEA-COMP:9565"/>
        <dbReference type="Rhea" id="RHEA-COMP:9566"/>
        <dbReference type="ChEBI" id="CHEBI:15378"/>
        <dbReference type="ChEBI" id="CHEBI:16389"/>
        <dbReference type="ChEBI" id="CHEBI:17976"/>
        <dbReference type="ChEBI" id="CHEBI:57540"/>
        <dbReference type="ChEBI" id="CHEBI:57945"/>
        <dbReference type="EC" id="7.1.1.2"/>
    </reaction>
</comment>
<evidence type="ECO:0000256" key="7">
    <source>
        <dbReference type="ARBA" id="ARBA00022692"/>
    </source>
</evidence>
<dbReference type="EC" id="7.1.1.2" evidence="3 17"/>
<evidence type="ECO:0000256" key="15">
    <source>
        <dbReference type="ARBA" id="ARBA00023136"/>
    </source>
</evidence>
<dbReference type="EMBL" id="JN019068">
    <property type="protein sequence ID" value="AEO50784.1"/>
    <property type="molecule type" value="Genomic_DNA"/>
</dbReference>
<evidence type="ECO:0000256" key="10">
    <source>
        <dbReference type="ARBA" id="ARBA00022982"/>
    </source>
</evidence>
<dbReference type="InterPro" id="IPR010933">
    <property type="entry name" value="NADH_DH_su2_C"/>
</dbReference>
<dbReference type="GO" id="GO:0008137">
    <property type="term" value="F:NADH dehydrogenase (ubiquinone) activity"/>
    <property type="evidence" value="ECO:0007669"/>
    <property type="project" value="UniProtKB-EC"/>
</dbReference>
<evidence type="ECO:0000256" key="14">
    <source>
        <dbReference type="ARBA" id="ARBA00023128"/>
    </source>
</evidence>
<evidence type="ECO:0000256" key="3">
    <source>
        <dbReference type="ARBA" id="ARBA00012944"/>
    </source>
</evidence>
<evidence type="ECO:0000256" key="17">
    <source>
        <dbReference type="RuleBase" id="RU003403"/>
    </source>
</evidence>
<name>G3JW04_9SAUR</name>
<evidence type="ECO:0000256" key="1">
    <source>
        <dbReference type="ARBA" id="ARBA00004448"/>
    </source>
</evidence>
<geneLocation type="mitochondrion" evidence="20"/>
<dbReference type="InterPro" id="IPR001750">
    <property type="entry name" value="ND/Mrp_TM"/>
</dbReference>
<dbReference type="Pfam" id="PF00361">
    <property type="entry name" value="Proton_antipo_M"/>
    <property type="match status" value="1"/>
</dbReference>
<gene>
    <name evidence="20" type="primary">ND2</name>
</gene>
<keyword evidence="8 17" id="KW-0999">Mitochondrion inner membrane</keyword>
<dbReference type="PANTHER" id="PTHR46552:SF1">
    <property type="entry name" value="NADH-UBIQUINONE OXIDOREDUCTASE CHAIN 2"/>
    <property type="match status" value="1"/>
</dbReference>
<comment type="subcellular location">
    <subcellularLocation>
        <location evidence="1 17">Mitochondrion inner membrane</location>
        <topology evidence="1 17">Multi-pass membrane protein</topology>
    </subcellularLocation>
</comment>
<keyword evidence="6 17" id="KW-0679">Respiratory chain</keyword>
<keyword evidence="11 17" id="KW-1133">Transmembrane helix</keyword>
<dbReference type="GO" id="GO:0006120">
    <property type="term" value="P:mitochondrial electron transport, NADH to ubiquinone"/>
    <property type="evidence" value="ECO:0007669"/>
    <property type="project" value="InterPro"/>
</dbReference>
<evidence type="ECO:0000256" key="16">
    <source>
        <dbReference type="ARBA" id="ARBA00049551"/>
    </source>
</evidence>
<dbReference type="PANTHER" id="PTHR46552">
    <property type="entry name" value="NADH-UBIQUINONE OXIDOREDUCTASE CHAIN 2"/>
    <property type="match status" value="1"/>
</dbReference>
<evidence type="ECO:0000256" key="6">
    <source>
        <dbReference type="ARBA" id="ARBA00022660"/>
    </source>
</evidence>
<evidence type="ECO:0000259" key="19">
    <source>
        <dbReference type="Pfam" id="PF06444"/>
    </source>
</evidence>
<keyword evidence="10 17" id="KW-0249">Electron transport</keyword>
<feature type="transmembrane region" description="Helical" evidence="17">
    <location>
        <begin position="199"/>
        <end position="221"/>
    </location>
</feature>
<sequence>MNPLIWSLLITGLATSTIITMSSNHWVLAWLGLELNTLSILPIIMNRRHPRATEATTKYFLIQAMAAALILFASTMNAWQTGQWSIMNTTQPSTTMITLALMLKLGLTPMHAWYPEVVQGSTMNTALIISTWQKMAPLTLLYLMHNNLPMNIMLMLGLMSALVGGWTALNQTQTRKIMALSSVAHMGWLMVALNMNLNISTLTLLTYIMLTTTMFMSLNLLMMKTLTDAGTAWSQSPVMTTMMMITLMSLGGLPPLTGFIPKWLIITNLCYMKLAIMSIMMALASLPSMFFYVRMAYLITLTTPPNTTSTQHKWRFKINTTQILLFTAMMSTLMLPLTPMITTM</sequence>
<feature type="transmembrane region" description="Helical" evidence="17">
    <location>
        <begin position="150"/>
        <end position="169"/>
    </location>
</feature>
<proteinExistence type="inferred from homology"/>
<dbReference type="Pfam" id="PF06444">
    <property type="entry name" value="NADH_dehy_S2_C"/>
    <property type="match status" value="1"/>
</dbReference>
<keyword evidence="9 17" id="KW-1278">Translocase</keyword>